<reference evidence="2 3" key="1">
    <citation type="journal article" date="2020" name="Microorganisms">
        <title>Osmotic Adaptation and Compatible Solute Biosynthesis of Phototrophic Bacteria as Revealed from Genome Analyses.</title>
        <authorList>
            <person name="Imhoff J.F."/>
            <person name="Rahn T."/>
            <person name="Kunzel S."/>
            <person name="Keller A."/>
            <person name="Neulinger S.C."/>
        </authorList>
    </citation>
    <scope>NUCLEOTIDE SEQUENCE [LARGE SCALE GENOMIC DNA]</scope>
    <source>
        <strain evidence="2 3">DSM 9895</strain>
    </source>
</reference>
<accession>A0ABS1D855</accession>
<evidence type="ECO:0000256" key="1">
    <source>
        <dbReference type="SAM" id="MobiDB-lite"/>
    </source>
</evidence>
<evidence type="ECO:0000313" key="2">
    <source>
        <dbReference type="EMBL" id="MBK1666535.1"/>
    </source>
</evidence>
<organism evidence="2 3">
    <name type="scientific">Rhodovibrio sodomensis</name>
    <dbReference type="NCBI Taxonomy" id="1088"/>
    <lineage>
        <taxon>Bacteria</taxon>
        <taxon>Pseudomonadati</taxon>
        <taxon>Pseudomonadota</taxon>
        <taxon>Alphaproteobacteria</taxon>
        <taxon>Rhodospirillales</taxon>
        <taxon>Rhodovibrionaceae</taxon>
        <taxon>Rhodovibrio</taxon>
    </lineage>
</organism>
<keyword evidence="3" id="KW-1185">Reference proteome</keyword>
<name>A0ABS1D855_9PROT</name>
<dbReference type="Proteomes" id="UP001296873">
    <property type="component" value="Unassembled WGS sequence"/>
</dbReference>
<dbReference type="RefSeq" id="WP_200338585.1">
    <property type="nucleotide sequence ID" value="NZ_NRRL01000001.1"/>
</dbReference>
<gene>
    <name evidence="2" type="ORF">CKO28_00575</name>
</gene>
<proteinExistence type="predicted"/>
<comment type="caution">
    <text evidence="2">The sequence shown here is derived from an EMBL/GenBank/DDBJ whole genome shotgun (WGS) entry which is preliminary data.</text>
</comment>
<feature type="region of interest" description="Disordered" evidence="1">
    <location>
        <begin position="394"/>
        <end position="434"/>
    </location>
</feature>
<protein>
    <submittedName>
        <fullName evidence="2">Uncharacterized protein</fullName>
    </submittedName>
</protein>
<dbReference type="EMBL" id="NRRL01000001">
    <property type="protein sequence ID" value="MBK1666535.1"/>
    <property type="molecule type" value="Genomic_DNA"/>
</dbReference>
<evidence type="ECO:0000313" key="3">
    <source>
        <dbReference type="Proteomes" id="UP001296873"/>
    </source>
</evidence>
<sequence length="434" mass="45364">MSSARDRFASFFQTSRIEAHAPEGGDRTRRATRLAAVLAAGLTAAACSSAPEMGTGPKIGAAPAAVEQTTLGHSSEPGTLDALARVAQAAGGGTVAYVDLSRMDSGAQAKRSIIDNAHGPDGHIAQQFATSVFDNALKETRPEYTSVSFKLTNGTTYCLGVATQVDRMTPGHLLSHGHSPDRVPETRIQLKSPDALAFFTQAHEVAGHCGYTAPSFSDAPNWRQHAEVVADSVAAALLARRDGHTHDIRAISELRAAGVLEFAGQSYTGTDGQPLRSADYYTSPAIDQVAAWADKRLALPAESPDHLKNMPPADVVREAQQIGLKHVLTGEQLDRLQAGLDKAATQGAEGQRLGATAAIDLPQGNKMLARIARGTRATFGPEAAPPAVAFSPLAKGGSQALPPMEAGKLAQDLKTDPTAAATKPRRAGGLEPEL</sequence>